<name>A0A084TKE0_9FLAO</name>
<accession>A0A084TKE0</accession>
<keyword evidence="2" id="KW-1185">Reference proteome</keyword>
<sequence length="307" mass="34949">MGLKTRHITLVFLLAYFKAHTQAHDVMPQPKLDYIAPITNKITARLFFTNTYNSFTINDRDSNLSIKMEPNKQNKIGASLSYRFITASFAFAPNFLAENKDNENSKLFNLNLRTYFGKWMQTLDIFNEKGFYLKHASANVYFSNLKAFKIGGATSYIVNENLSFKAIVPQHEKQLKSAGSFIPRVLYYVTKYDIDDAPTATKLDMYSYDIAFAPSYYYNVVPFNNLLLSAGVSAGIGLNHTHSKSNGNKENLTSLLTEFNFRTSTSYNINNAYFGAHYSYLIINHNTDRSSYVNDNIPFLQVFLGIV</sequence>
<gene>
    <name evidence="1" type="ORF">IA57_04910</name>
</gene>
<dbReference type="Proteomes" id="UP000028521">
    <property type="component" value="Unassembled WGS sequence"/>
</dbReference>
<comment type="caution">
    <text evidence="1">The sequence shown here is derived from an EMBL/GenBank/DDBJ whole genome shotgun (WGS) entry which is preliminary data.</text>
</comment>
<dbReference type="EMBL" id="JPFK01000005">
    <property type="protein sequence ID" value="KFB01176.1"/>
    <property type="molecule type" value="Genomic_DNA"/>
</dbReference>
<dbReference type="RefSeq" id="WP_036119975.1">
    <property type="nucleotide sequence ID" value="NZ_BMET01000001.1"/>
</dbReference>
<organism evidence="1 2">
    <name type="scientific">Mangrovimonas yunxiaonensis</name>
    <dbReference type="NCBI Taxonomy" id="1197477"/>
    <lineage>
        <taxon>Bacteria</taxon>
        <taxon>Pseudomonadati</taxon>
        <taxon>Bacteroidota</taxon>
        <taxon>Flavobacteriia</taxon>
        <taxon>Flavobacteriales</taxon>
        <taxon>Flavobacteriaceae</taxon>
        <taxon>Mangrovimonas</taxon>
    </lineage>
</organism>
<reference evidence="2" key="2">
    <citation type="submission" date="2014-07" db="EMBL/GenBank/DDBJ databases">
        <title>Genome sequence of Mangrovimonas yunxiaonensis.</title>
        <authorList>
            <person name="Li Y."/>
            <person name="Zheng T."/>
        </authorList>
    </citation>
    <scope>NUCLEOTIDE SEQUENCE [LARGE SCALE GENOMIC DNA]</scope>
    <source>
        <strain evidence="2">LY01</strain>
    </source>
</reference>
<dbReference type="STRING" id="1197477.IA57_04910"/>
<evidence type="ECO:0000313" key="1">
    <source>
        <dbReference type="EMBL" id="KFB01176.1"/>
    </source>
</evidence>
<proteinExistence type="predicted"/>
<dbReference type="Pfam" id="PF14391">
    <property type="entry name" value="DUF4421"/>
    <property type="match status" value="1"/>
</dbReference>
<reference evidence="1 2" key="1">
    <citation type="journal article" date="2014" name="Genome Announc.">
        <title>Draft Genome Sequence of the Algicidal Bacterium Mangrovimonas yunxiaonensis Strain LY01.</title>
        <authorList>
            <person name="Li Y."/>
            <person name="Zhu H."/>
            <person name="Li C."/>
            <person name="Zhang H."/>
            <person name="Chen Z."/>
            <person name="Zheng W."/>
            <person name="Xu H."/>
            <person name="Zheng T."/>
        </authorList>
    </citation>
    <scope>NUCLEOTIDE SEQUENCE [LARGE SCALE GENOMIC DNA]</scope>
    <source>
        <strain evidence="1 2">LY01</strain>
    </source>
</reference>
<dbReference type="InterPro" id="IPR025535">
    <property type="entry name" value="DUF4421"/>
</dbReference>
<dbReference type="AlphaFoldDB" id="A0A084TKE0"/>
<evidence type="ECO:0000313" key="2">
    <source>
        <dbReference type="Proteomes" id="UP000028521"/>
    </source>
</evidence>
<protein>
    <submittedName>
        <fullName evidence="1">Uncharacterized protein</fullName>
    </submittedName>
</protein>
<dbReference type="eggNOG" id="COG5571">
    <property type="taxonomic scope" value="Bacteria"/>
</dbReference>
<dbReference type="OrthoDB" id="669053at2"/>